<evidence type="ECO:0000256" key="1">
    <source>
        <dbReference type="ARBA" id="ARBA00004141"/>
    </source>
</evidence>
<dbReference type="GO" id="GO:0005886">
    <property type="term" value="C:plasma membrane"/>
    <property type="evidence" value="ECO:0007669"/>
    <property type="project" value="TreeGrafter"/>
</dbReference>
<evidence type="ECO:0000313" key="8">
    <source>
        <dbReference type="EMBL" id="SVC37417.1"/>
    </source>
</evidence>
<accession>A0A382LQ79</accession>
<evidence type="ECO:0000256" key="2">
    <source>
        <dbReference type="ARBA" id="ARBA00022676"/>
    </source>
</evidence>
<gene>
    <name evidence="8" type="ORF">METZ01_LOCUS290271</name>
</gene>
<keyword evidence="3" id="KW-0808">Transferase</keyword>
<feature type="non-terminal residue" evidence="8">
    <location>
        <position position="142"/>
    </location>
</feature>
<dbReference type="InterPro" id="IPR050256">
    <property type="entry name" value="Glycosyltransferase_2"/>
</dbReference>
<keyword evidence="5" id="KW-1133">Transmembrane helix</keyword>
<evidence type="ECO:0000256" key="4">
    <source>
        <dbReference type="ARBA" id="ARBA00022692"/>
    </source>
</evidence>
<evidence type="ECO:0000256" key="6">
    <source>
        <dbReference type="ARBA" id="ARBA00023136"/>
    </source>
</evidence>
<organism evidence="8">
    <name type="scientific">marine metagenome</name>
    <dbReference type="NCBI Taxonomy" id="408172"/>
    <lineage>
        <taxon>unclassified sequences</taxon>
        <taxon>metagenomes</taxon>
        <taxon>ecological metagenomes</taxon>
    </lineage>
</organism>
<dbReference type="EMBL" id="UINC01087768">
    <property type="protein sequence ID" value="SVC37417.1"/>
    <property type="molecule type" value="Genomic_DNA"/>
</dbReference>
<dbReference type="InterPro" id="IPR029044">
    <property type="entry name" value="Nucleotide-diphossugar_trans"/>
</dbReference>
<dbReference type="CDD" id="cd04187">
    <property type="entry name" value="DPM1_like_bac"/>
    <property type="match status" value="1"/>
</dbReference>
<evidence type="ECO:0000256" key="3">
    <source>
        <dbReference type="ARBA" id="ARBA00022679"/>
    </source>
</evidence>
<proteinExistence type="predicted"/>
<keyword evidence="2" id="KW-0328">Glycosyltransferase</keyword>
<feature type="domain" description="Glycosyltransferase 2-like" evidence="7">
    <location>
        <begin position="2"/>
        <end position="124"/>
    </location>
</feature>
<keyword evidence="4" id="KW-0812">Transmembrane</keyword>
<sequence>MVIPAFNEEKNVGPLVERIEKVMSGLSCTYEIIVVDNGSHDSTPLELKNLLKICPELVVITLTRNFGYDGAIVAGLENIRGKKIIIMDGDQQDPPEVLPEFISKSKEGFDIVYGIRLKRTEGWLISIQIKIFYRLIKKLVDF</sequence>
<keyword evidence="6" id="KW-0472">Membrane</keyword>
<dbReference type="Pfam" id="PF00535">
    <property type="entry name" value="Glycos_transf_2"/>
    <property type="match status" value="1"/>
</dbReference>
<reference evidence="8" key="1">
    <citation type="submission" date="2018-05" db="EMBL/GenBank/DDBJ databases">
        <authorList>
            <person name="Lanie J.A."/>
            <person name="Ng W.-L."/>
            <person name="Kazmierczak K.M."/>
            <person name="Andrzejewski T.M."/>
            <person name="Davidsen T.M."/>
            <person name="Wayne K.J."/>
            <person name="Tettelin H."/>
            <person name="Glass J.I."/>
            <person name="Rusch D."/>
            <person name="Podicherti R."/>
            <person name="Tsui H.-C.T."/>
            <person name="Winkler M.E."/>
        </authorList>
    </citation>
    <scope>NUCLEOTIDE SEQUENCE</scope>
</reference>
<evidence type="ECO:0000259" key="7">
    <source>
        <dbReference type="Pfam" id="PF00535"/>
    </source>
</evidence>
<dbReference type="InterPro" id="IPR001173">
    <property type="entry name" value="Glyco_trans_2-like"/>
</dbReference>
<dbReference type="GO" id="GO:0016757">
    <property type="term" value="F:glycosyltransferase activity"/>
    <property type="evidence" value="ECO:0007669"/>
    <property type="project" value="UniProtKB-KW"/>
</dbReference>
<protein>
    <recommendedName>
        <fullName evidence="7">Glycosyltransferase 2-like domain-containing protein</fullName>
    </recommendedName>
</protein>
<dbReference type="Gene3D" id="3.90.550.10">
    <property type="entry name" value="Spore Coat Polysaccharide Biosynthesis Protein SpsA, Chain A"/>
    <property type="match status" value="1"/>
</dbReference>
<dbReference type="PANTHER" id="PTHR48090">
    <property type="entry name" value="UNDECAPRENYL-PHOSPHATE 4-DEOXY-4-FORMAMIDO-L-ARABINOSE TRANSFERASE-RELATED"/>
    <property type="match status" value="1"/>
</dbReference>
<dbReference type="AlphaFoldDB" id="A0A382LQ79"/>
<dbReference type="PANTHER" id="PTHR48090:SF1">
    <property type="entry name" value="PROPHAGE BACTOPRENOL GLUCOSYL TRANSFERASE HOMOLOG"/>
    <property type="match status" value="1"/>
</dbReference>
<comment type="subcellular location">
    <subcellularLocation>
        <location evidence="1">Membrane</location>
        <topology evidence="1">Multi-pass membrane protein</topology>
    </subcellularLocation>
</comment>
<name>A0A382LQ79_9ZZZZ</name>
<evidence type="ECO:0000256" key="5">
    <source>
        <dbReference type="ARBA" id="ARBA00022989"/>
    </source>
</evidence>
<dbReference type="SUPFAM" id="SSF53448">
    <property type="entry name" value="Nucleotide-diphospho-sugar transferases"/>
    <property type="match status" value="1"/>
</dbReference>